<evidence type="ECO:0000313" key="2">
    <source>
        <dbReference type="EMBL" id="QJB02524.1"/>
    </source>
</evidence>
<reference evidence="2" key="1">
    <citation type="submission" date="2020-03" db="EMBL/GenBank/DDBJ databases">
        <title>The deep terrestrial virosphere.</title>
        <authorList>
            <person name="Holmfeldt K."/>
            <person name="Nilsson E."/>
            <person name="Simone D."/>
            <person name="Lopez-Fernandez M."/>
            <person name="Wu X."/>
            <person name="de Brujin I."/>
            <person name="Lundin D."/>
            <person name="Andersson A."/>
            <person name="Bertilsson S."/>
            <person name="Dopson M."/>
        </authorList>
    </citation>
    <scope>NUCLEOTIDE SEQUENCE</scope>
    <source>
        <strain evidence="1">MM171A00991</strain>
        <strain evidence="2">MM171B01198</strain>
    </source>
</reference>
<name>A0A6M3M5T5_9ZZZZ</name>
<gene>
    <name evidence="1" type="ORF">MM171A00991_0006</name>
    <name evidence="2" type="ORF">MM171B01198_0004</name>
</gene>
<protein>
    <submittedName>
        <fullName evidence="2">Uncharacterized protein</fullName>
    </submittedName>
</protein>
<sequence>MKQEDKWEYVNSGGTSCPYCGSQEIQGGFIEVDAGSAWQSIDCLECGKGWKDIYRLVDIEEE</sequence>
<proteinExistence type="predicted"/>
<dbReference type="EMBL" id="MT143790">
    <property type="protein sequence ID" value="QJB02524.1"/>
    <property type="molecule type" value="Genomic_DNA"/>
</dbReference>
<organism evidence="2">
    <name type="scientific">viral metagenome</name>
    <dbReference type="NCBI Taxonomy" id="1070528"/>
    <lineage>
        <taxon>unclassified sequences</taxon>
        <taxon>metagenomes</taxon>
        <taxon>organismal metagenomes</taxon>
    </lineage>
</organism>
<dbReference type="EMBL" id="MT143653">
    <property type="protein sequence ID" value="QJA99481.1"/>
    <property type="molecule type" value="Genomic_DNA"/>
</dbReference>
<accession>A0A6M3M5T5</accession>
<evidence type="ECO:0000313" key="1">
    <source>
        <dbReference type="EMBL" id="QJA99481.1"/>
    </source>
</evidence>
<dbReference type="AlphaFoldDB" id="A0A6M3M5T5"/>